<proteinExistence type="predicted"/>
<evidence type="ECO:0000313" key="5">
    <source>
        <dbReference type="EMBL" id="TWG12370.1"/>
    </source>
</evidence>
<dbReference type="GO" id="GO:0030288">
    <property type="term" value="C:outer membrane-bounded periplasmic space"/>
    <property type="evidence" value="ECO:0007669"/>
    <property type="project" value="TreeGrafter"/>
</dbReference>
<dbReference type="InterPro" id="IPR028082">
    <property type="entry name" value="Peripla_BP_I"/>
</dbReference>
<dbReference type="CDD" id="cd19994">
    <property type="entry name" value="PBP1_ChvE"/>
    <property type="match status" value="1"/>
</dbReference>
<dbReference type="OrthoDB" id="9773673at2"/>
<dbReference type="SUPFAM" id="SSF53822">
    <property type="entry name" value="Periplasmic binding protein-like I"/>
    <property type="match status" value="1"/>
</dbReference>
<dbReference type="Proteomes" id="UP000320239">
    <property type="component" value="Unassembled WGS sequence"/>
</dbReference>
<gene>
    <name evidence="5" type="ORF">FHX34_105237</name>
</gene>
<feature type="compositionally biased region" description="Basic and acidic residues" evidence="3">
    <location>
        <begin position="1"/>
        <end position="10"/>
    </location>
</feature>
<keyword evidence="5" id="KW-0762">Sugar transport</keyword>
<dbReference type="GO" id="GO:0030246">
    <property type="term" value="F:carbohydrate binding"/>
    <property type="evidence" value="ECO:0007669"/>
    <property type="project" value="TreeGrafter"/>
</dbReference>
<keyword evidence="5" id="KW-0813">Transport</keyword>
<dbReference type="InterPro" id="IPR050555">
    <property type="entry name" value="Bact_Solute-Bind_Prot2"/>
</dbReference>
<dbReference type="Gene3D" id="3.40.50.2300">
    <property type="match status" value="2"/>
</dbReference>
<dbReference type="AlphaFoldDB" id="A0A561VL97"/>
<dbReference type="InterPro" id="IPR025997">
    <property type="entry name" value="SBP_2_dom"/>
</dbReference>
<evidence type="ECO:0000256" key="1">
    <source>
        <dbReference type="ARBA" id="ARBA00004196"/>
    </source>
</evidence>
<dbReference type="InterPro" id="IPR049784">
    <property type="entry name" value="ChvE-like"/>
</dbReference>
<evidence type="ECO:0000259" key="4">
    <source>
        <dbReference type="Pfam" id="PF13407"/>
    </source>
</evidence>
<evidence type="ECO:0000313" key="6">
    <source>
        <dbReference type="Proteomes" id="UP000320239"/>
    </source>
</evidence>
<dbReference type="PANTHER" id="PTHR30036">
    <property type="entry name" value="D-XYLOSE-BINDING PERIPLASMIC PROTEIN"/>
    <property type="match status" value="1"/>
</dbReference>
<accession>A0A561VL97</accession>
<dbReference type="PANTHER" id="PTHR30036:SF1">
    <property type="entry name" value="D-XYLOSE-BINDING PERIPLASMIC PROTEIN"/>
    <property type="match status" value="1"/>
</dbReference>
<keyword evidence="6" id="KW-1185">Reference proteome</keyword>
<feature type="region of interest" description="Disordered" evidence="3">
    <location>
        <begin position="1"/>
        <end position="21"/>
    </location>
</feature>
<organism evidence="5 6">
    <name type="scientific">Actinoplanes teichomyceticus</name>
    <dbReference type="NCBI Taxonomy" id="1867"/>
    <lineage>
        <taxon>Bacteria</taxon>
        <taxon>Bacillati</taxon>
        <taxon>Actinomycetota</taxon>
        <taxon>Actinomycetes</taxon>
        <taxon>Micromonosporales</taxon>
        <taxon>Micromonosporaceae</taxon>
        <taxon>Actinoplanes</taxon>
    </lineage>
</organism>
<comment type="caution">
    <text evidence="5">The sequence shown here is derived from an EMBL/GenBank/DDBJ whole genome shotgun (WGS) entry which is preliminary data.</text>
</comment>
<keyword evidence="2" id="KW-0732">Signal</keyword>
<reference evidence="5 6" key="1">
    <citation type="submission" date="2019-06" db="EMBL/GenBank/DDBJ databases">
        <title>Sequencing the genomes of 1000 actinobacteria strains.</title>
        <authorList>
            <person name="Klenk H.-P."/>
        </authorList>
    </citation>
    <scope>NUCLEOTIDE SEQUENCE [LARGE SCALE GENOMIC DNA]</scope>
    <source>
        <strain evidence="5 6">DSM 43866</strain>
    </source>
</reference>
<comment type="subcellular location">
    <subcellularLocation>
        <location evidence="1">Cell envelope</location>
    </subcellularLocation>
</comment>
<evidence type="ECO:0000256" key="3">
    <source>
        <dbReference type="SAM" id="MobiDB-lite"/>
    </source>
</evidence>
<dbReference type="RefSeq" id="WP_122979022.1">
    <property type="nucleotide sequence ID" value="NZ_BOMX01000092.1"/>
</dbReference>
<protein>
    <submittedName>
        <fullName evidence="5">Putative multiple sugar transport system substrate-binding protein</fullName>
    </submittedName>
</protein>
<dbReference type="NCBIfam" id="NF040907">
    <property type="entry name" value="ChvE"/>
    <property type="match status" value="1"/>
</dbReference>
<dbReference type="Pfam" id="PF13407">
    <property type="entry name" value="Peripla_BP_4"/>
    <property type="match status" value="1"/>
</dbReference>
<name>A0A561VL97_ACTTI</name>
<evidence type="ECO:0000256" key="2">
    <source>
        <dbReference type="ARBA" id="ARBA00022729"/>
    </source>
</evidence>
<dbReference type="EMBL" id="VIWY01000005">
    <property type="protein sequence ID" value="TWG12370.1"/>
    <property type="molecule type" value="Genomic_DNA"/>
</dbReference>
<feature type="domain" description="Periplasmic binding protein" evidence="4">
    <location>
        <begin position="60"/>
        <end position="335"/>
    </location>
</feature>
<sequence>MRPDLTKAVRDGSSSPAGHRTEIRGKRTRYFAVTALVLATATGCGATDETAVSQPDRGTIGIAMPTTESVRWVGDGESIVRQFQLLGYKTDLRYAEDDIDKQVDQISDMIENGDKALVIGAIDGTALKSVLARAADAEIPVISYDRLIRDTPNITYYATFDNFKVGVLQAGAIVKALKLTGTKDSYNIELFAGSADDNNATFFFNGAMSVLQPYLRSGRLRVASGETAFAKVATQRWDGAVAKKRMQRLLAGPLQGERVDAVLAPNDGLSRSILEAFEEDGYGRAGRKLPVITGQDAELESAKLIAAGKQTQTVYKDTRELAKVAVQMTNSLLLGGVPEVNDEKQYDNGVKVVPTFLLQPVNVDRSNYQRVLVQGGYYTAGQLAG</sequence>